<dbReference type="PROSITE" id="PS50110">
    <property type="entry name" value="RESPONSE_REGULATORY"/>
    <property type="match status" value="1"/>
</dbReference>
<dbReference type="SMART" id="SM00448">
    <property type="entry name" value="REC"/>
    <property type="match status" value="1"/>
</dbReference>
<evidence type="ECO:0000313" key="3">
    <source>
        <dbReference type="EMBL" id="MDR7272600.1"/>
    </source>
</evidence>
<dbReference type="InterPro" id="IPR011006">
    <property type="entry name" value="CheY-like_superfamily"/>
</dbReference>
<keyword evidence="1" id="KW-0597">Phosphoprotein</keyword>
<dbReference type="InterPro" id="IPR001789">
    <property type="entry name" value="Sig_transdc_resp-reg_receiver"/>
</dbReference>
<dbReference type="Proteomes" id="UP001180453">
    <property type="component" value="Unassembled WGS sequence"/>
</dbReference>
<dbReference type="PANTHER" id="PTHR44520">
    <property type="entry name" value="RESPONSE REGULATOR RCP1-RELATED"/>
    <property type="match status" value="1"/>
</dbReference>
<dbReference type="Gene3D" id="3.40.50.2300">
    <property type="match status" value="1"/>
</dbReference>
<dbReference type="EMBL" id="JAVDXU010000005">
    <property type="protein sequence ID" value="MDR7272600.1"/>
    <property type="molecule type" value="Genomic_DNA"/>
</dbReference>
<sequence length="151" mass="16496">MNDESKVILLVEDNPDDVALTLRAFKRSHLMNPLVVARDGVEALDFVFARGAHAGRAEAPLPTLIILDLKLPRLDGLGVLKALRADPRTALLPAVILTSSKEEQDIVSGYKLGANSYVRKPVDFTEFVEAVKVLGIYWLALNQLPPRPASS</sequence>
<feature type="modified residue" description="4-aspartylphosphate" evidence="1">
    <location>
        <position position="68"/>
    </location>
</feature>
<keyword evidence="4" id="KW-1185">Reference proteome</keyword>
<reference evidence="3 4" key="1">
    <citation type="submission" date="2023-07" db="EMBL/GenBank/DDBJ databases">
        <title>Sorghum-associated microbial communities from plants grown in Nebraska, USA.</title>
        <authorList>
            <person name="Schachtman D."/>
        </authorList>
    </citation>
    <scope>NUCLEOTIDE SEQUENCE [LARGE SCALE GENOMIC DNA]</scope>
    <source>
        <strain evidence="3 4">BE314</strain>
    </source>
</reference>
<dbReference type="RefSeq" id="WP_310272033.1">
    <property type="nucleotide sequence ID" value="NZ_JAVDXU010000005.1"/>
</dbReference>
<dbReference type="SUPFAM" id="SSF52172">
    <property type="entry name" value="CheY-like"/>
    <property type="match status" value="1"/>
</dbReference>
<dbReference type="CDD" id="cd17557">
    <property type="entry name" value="REC_Rcp-like"/>
    <property type="match status" value="1"/>
</dbReference>
<protein>
    <submittedName>
        <fullName evidence="3">Two-component system response regulator</fullName>
    </submittedName>
</protein>
<dbReference type="PANTHER" id="PTHR44520:SF1">
    <property type="entry name" value="TWO-COMPONENT SYSTEM REGULATORY PROTEIN"/>
    <property type="match status" value="1"/>
</dbReference>
<dbReference type="InterPro" id="IPR052893">
    <property type="entry name" value="TCS_response_regulator"/>
</dbReference>
<proteinExistence type="predicted"/>
<dbReference type="Pfam" id="PF00072">
    <property type="entry name" value="Response_reg"/>
    <property type="match status" value="1"/>
</dbReference>
<accession>A0ABU1YWK9</accession>
<gene>
    <name evidence="3" type="ORF">J2X20_005283</name>
</gene>
<evidence type="ECO:0000313" key="4">
    <source>
        <dbReference type="Proteomes" id="UP001180453"/>
    </source>
</evidence>
<feature type="domain" description="Response regulatory" evidence="2">
    <location>
        <begin position="7"/>
        <end position="135"/>
    </location>
</feature>
<evidence type="ECO:0000256" key="1">
    <source>
        <dbReference type="PROSITE-ProRule" id="PRU00169"/>
    </source>
</evidence>
<evidence type="ECO:0000259" key="2">
    <source>
        <dbReference type="PROSITE" id="PS50110"/>
    </source>
</evidence>
<organism evidence="3 4">
    <name type="scientific">Roseateles saccharophilus</name>
    <name type="common">Pseudomonas saccharophila</name>
    <dbReference type="NCBI Taxonomy" id="304"/>
    <lineage>
        <taxon>Bacteria</taxon>
        <taxon>Pseudomonadati</taxon>
        <taxon>Pseudomonadota</taxon>
        <taxon>Betaproteobacteria</taxon>
        <taxon>Burkholderiales</taxon>
        <taxon>Sphaerotilaceae</taxon>
        <taxon>Roseateles</taxon>
    </lineage>
</organism>
<comment type="caution">
    <text evidence="3">The sequence shown here is derived from an EMBL/GenBank/DDBJ whole genome shotgun (WGS) entry which is preliminary data.</text>
</comment>
<name>A0ABU1YWK9_ROSSA</name>